<dbReference type="AlphaFoldDB" id="A0A5C4MJ85"/>
<accession>A0A5C4MJ85</accession>
<evidence type="ECO:0000256" key="1">
    <source>
        <dbReference type="ARBA" id="ARBA00007435"/>
    </source>
</evidence>
<protein>
    <submittedName>
        <fullName evidence="4">GIY-YIG nuclease family protein</fullName>
    </submittedName>
</protein>
<gene>
    <name evidence="4" type="ORF">FHE65_24395</name>
    <name evidence="3" type="ORF">FHE65_27895</name>
</gene>
<evidence type="ECO:0000259" key="2">
    <source>
        <dbReference type="PROSITE" id="PS50164"/>
    </source>
</evidence>
<dbReference type="CDD" id="cd10456">
    <property type="entry name" value="GIY-YIG_UPF0213"/>
    <property type="match status" value="1"/>
</dbReference>
<evidence type="ECO:0000313" key="3">
    <source>
        <dbReference type="EMBL" id="TNC34361.1"/>
    </source>
</evidence>
<dbReference type="Gene3D" id="3.40.1440.10">
    <property type="entry name" value="GIY-YIG endonuclease"/>
    <property type="match status" value="1"/>
</dbReference>
<comment type="similarity">
    <text evidence="1">Belongs to the UPF0213 family.</text>
</comment>
<dbReference type="PANTHER" id="PTHR34477">
    <property type="entry name" value="UPF0213 PROTEIN YHBQ"/>
    <property type="match status" value="1"/>
</dbReference>
<sequence>MAWMYILECSDGSFYVGSTRDIERRLEQHNNGTGAAYTRQRRPVELVYAAEFASVDDAFGWEKRVQRWSQAKRQALIRGDYAALPTLSRKDWAAREDERGLDTPLA</sequence>
<organism evidence="4 5">
    <name type="scientific">Mumia zhuanghuii</name>
    <dbReference type="NCBI Taxonomy" id="2585211"/>
    <lineage>
        <taxon>Bacteria</taxon>
        <taxon>Bacillati</taxon>
        <taxon>Actinomycetota</taxon>
        <taxon>Actinomycetes</taxon>
        <taxon>Propionibacteriales</taxon>
        <taxon>Nocardioidaceae</taxon>
        <taxon>Mumia</taxon>
    </lineage>
</organism>
<dbReference type="InterPro" id="IPR035901">
    <property type="entry name" value="GIY-YIG_endonuc_sf"/>
</dbReference>
<evidence type="ECO:0000313" key="5">
    <source>
        <dbReference type="Proteomes" id="UP000306740"/>
    </source>
</evidence>
<proteinExistence type="inferred from homology"/>
<dbReference type="SUPFAM" id="SSF82771">
    <property type="entry name" value="GIY-YIG endonuclease"/>
    <property type="match status" value="1"/>
</dbReference>
<dbReference type="EMBL" id="VDFR01000158">
    <property type="protein sequence ID" value="TNC34361.1"/>
    <property type="molecule type" value="Genomic_DNA"/>
</dbReference>
<dbReference type="RefSeq" id="WP_139106738.1">
    <property type="nucleotide sequence ID" value="NZ_VDFR01000121.1"/>
</dbReference>
<feature type="domain" description="GIY-YIG" evidence="2">
    <location>
        <begin position="1"/>
        <end position="75"/>
    </location>
</feature>
<dbReference type="InterPro" id="IPR050190">
    <property type="entry name" value="UPF0213_domain"/>
</dbReference>
<dbReference type="PROSITE" id="PS50164">
    <property type="entry name" value="GIY_YIG"/>
    <property type="match status" value="1"/>
</dbReference>
<reference evidence="4 5" key="1">
    <citation type="submission" date="2019-05" db="EMBL/GenBank/DDBJ databases">
        <title>Mumia sp. nov., isolated from the intestinal contents of plateau pika (Ochotona curzoniae) in the Qinghai-Tibet plateau of China.</title>
        <authorList>
            <person name="Tian Z."/>
        </authorList>
    </citation>
    <scope>NUCLEOTIDE SEQUENCE [LARGE SCALE GENOMIC DNA]</scope>
    <source>
        <strain evidence="5">527</strain>
        <strain evidence="4">Z527</strain>
    </source>
</reference>
<dbReference type="InterPro" id="IPR000305">
    <property type="entry name" value="GIY-YIG_endonuc"/>
</dbReference>
<dbReference type="PANTHER" id="PTHR34477:SF1">
    <property type="entry name" value="UPF0213 PROTEIN YHBQ"/>
    <property type="match status" value="1"/>
</dbReference>
<name>A0A5C4MJ85_9ACTN</name>
<dbReference type="EMBL" id="VDFR01000121">
    <property type="protein sequence ID" value="TNC38332.1"/>
    <property type="molecule type" value="Genomic_DNA"/>
</dbReference>
<dbReference type="OrthoDB" id="9797095at2"/>
<evidence type="ECO:0000313" key="4">
    <source>
        <dbReference type="EMBL" id="TNC38332.1"/>
    </source>
</evidence>
<dbReference type="Pfam" id="PF01541">
    <property type="entry name" value="GIY-YIG"/>
    <property type="match status" value="1"/>
</dbReference>
<comment type="caution">
    <text evidence="4">The sequence shown here is derived from an EMBL/GenBank/DDBJ whole genome shotgun (WGS) entry which is preliminary data.</text>
</comment>
<dbReference type="Proteomes" id="UP000306740">
    <property type="component" value="Unassembled WGS sequence"/>
</dbReference>